<organism evidence="1 2">
    <name type="scientific">Solea senegalensis</name>
    <name type="common">Senegalese sole</name>
    <dbReference type="NCBI Taxonomy" id="28829"/>
    <lineage>
        <taxon>Eukaryota</taxon>
        <taxon>Metazoa</taxon>
        <taxon>Chordata</taxon>
        <taxon>Craniata</taxon>
        <taxon>Vertebrata</taxon>
        <taxon>Euteleostomi</taxon>
        <taxon>Actinopterygii</taxon>
        <taxon>Neopterygii</taxon>
        <taxon>Teleostei</taxon>
        <taxon>Neoteleostei</taxon>
        <taxon>Acanthomorphata</taxon>
        <taxon>Carangaria</taxon>
        <taxon>Pleuronectiformes</taxon>
        <taxon>Pleuronectoidei</taxon>
        <taxon>Soleidae</taxon>
        <taxon>Solea</taxon>
    </lineage>
</organism>
<evidence type="ECO:0000313" key="2">
    <source>
        <dbReference type="Proteomes" id="UP000693946"/>
    </source>
</evidence>
<gene>
    <name evidence="1" type="ORF">JOB18_002514</name>
</gene>
<name>A0AAV6Q4E2_SOLSE</name>
<proteinExistence type="predicted"/>
<protein>
    <submittedName>
        <fullName evidence="1">Uncharacterized protein</fullName>
    </submittedName>
</protein>
<reference evidence="1 2" key="1">
    <citation type="journal article" date="2021" name="Sci. Rep.">
        <title>Chromosome anchoring in Senegalese sole (Solea senegalensis) reveals sex-associated markers and genome rearrangements in flatfish.</title>
        <authorList>
            <person name="Guerrero-Cozar I."/>
            <person name="Gomez-Garrido J."/>
            <person name="Berbel C."/>
            <person name="Martinez-Blanch J.F."/>
            <person name="Alioto T."/>
            <person name="Claros M.G."/>
            <person name="Gagnaire P.A."/>
            <person name="Manchado M."/>
        </authorList>
    </citation>
    <scope>NUCLEOTIDE SEQUENCE [LARGE SCALE GENOMIC DNA]</scope>
    <source>
        <strain evidence="1">Sse05_10M</strain>
    </source>
</reference>
<sequence length="211" mass="24418">MMQVHTDQSRRVVACQKRHYHTDSGFVFLTTSQVLGQIIEKVTRVKQERYLIKAVSQGKQGTWTRWVDTIHRFLTWKVIWQAPQARLSFTVSSGSAMQSHSDKVYDWGKRGLNDLPLRQRVHQCICCIMKAQQRQRCKMYTCFKDDLKIVGSLPVCQTALSVKLAMKEVRRFVEVIIADNPFSKCGHHHMDDQMLKLKAGTIEPEHDLGTM</sequence>
<dbReference type="EMBL" id="JAGKHQ010000019">
    <property type="protein sequence ID" value="KAG7481691.1"/>
    <property type="molecule type" value="Genomic_DNA"/>
</dbReference>
<keyword evidence="2" id="KW-1185">Reference proteome</keyword>
<accession>A0AAV6Q4E2</accession>
<dbReference type="AlphaFoldDB" id="A0AAV6Q4E2"/>
<comment type="caution">
    <text evidence="1">The sequence shown here is derived from an EMBL/GenBank/DDBJ whole genome shotgun (WGS) entry which is preliminary data.</text>
</comment>
<dbReference type="Proteomes" id="UP000693946">
    <property type="component" value="Linkage Group LG7"/>
</dbReference>
<evidence type="ECO:0000313" key="1">
    <source>
        <dbReference type="EMBL" id="KAG7481691.1"/>
    </source>
</evidence>